<accession>A0A3N1CXR8</accession>
<evidence type="ECO:0000313" key="2">
    <source>
        <dbReference type="EMBL" id="ROO86093.1"/>
    </source>
</evidence>
<gene>
    <name evidence="2" type="ORF">EDD29_3656</name>
</gene>
<dbReference type="EMBL" id="RJKE01000001">
    <property type="protein sequence ID" value="ROO86093.1"/>
    <property type="molecule type" value="Genomic_DNA"/>
</dbReference>
<evidence type="ECO:0000313" key="3">
    <source>
        <dbReference type="Proteomes" id="UP000272400"/>
    </source>
</evidence>
<sequence>MRCVDGQDGSELGRVVGSGPGRAELRLSTGEALTVGQAEPGQGILVHRAGARIGELTPRPPTLSGQTFTADVGPHGTWTVAASAFGVRFQITAGERRLATARHPPLSRTLTLDHTGAADPALLLAVVLAARVHRPRDSAFTT</sequence>
<name>A0A3N1CXR8_9ACTN</name>
<reference evidence="2 3" key="1">
    <citation type="submission" date="2018-11" db="EMBL/GenBank/DDBJ databases">
        <title>Sequencing the genomes of 1000 actinobacteria strains.</title>
        <authorList>
            <person name="Klenk H.-P."/>
        </authorList>
    </citation>
    <scope>NUCLEOTIDE SEQUENCE [LARGE SCALE GENOMIC DNA]</scope>
    <source>
        <strain evidence="2 3">DSM 44254</strain>
    </source>
</reference>
<dbReference type="RefSeq" id="WP_148085999.1">
    <property type="nucleotide sequence ID" value="NZ_RJKE01000001.1"/>
</dbReference>
<keyword evidence="3" id="KW-1185">Reference proteome</keyword>
<dbReference type="Proteomes" id="UP000272400">
    <property type="component" value="Unassembled WGS sequence"/>
</dbReference>
<protein>
    <submittedName>
        <fullName evidence="2">Uncharacterized protein</fullName>
    </submittedName>
</protein>
<comment type="caution">
    <text evidence="2">The sequence shown here is derived from an EMBL/GenBank/DDBJ whole genome shotgun (WGS) entry which is preliminary data.</text>
</comment>
<organism evidence="2 3">
    <name type="scientific">Actinocorallia herbida</name>
    <dbReference type="NCBI Taxonomy" id="58109"/>
    <lineage>
        <taxon>Bacteria</taxon>
        <taxon>Bacillati</taxon>
        <taxon>Actinomycetota</taxon>
        <taxon>Actinomycetes</taxon>
        <taxon>Streptosporangiales</taxon>
        <taxon>Thermomonosporaceae</taxon>
        <taxon>Actinocorallia</taxon>
    </lineage>
</organism>
<feature type="region of interest" description="Disordered" evidence="1">
    <location>
        <begin position="1"/>
        <end position="20"/>
    </location>
</feature>
<evidence type="ECO:0000256" key="1">
    <source>
        <dbReference type="SAM" id="MobiDB-lite"/>
    </source>
</evidence>
<dbReference type="AlphaFoldDB" id="A0A3N1CXR8"/>
<proteinExistence type="predicted"/>